<evidence type="ECO:0000313" key="3">
    <source>
        <dbReference type="EMBL" id="WDH81819.1"/>
    </source>
</evidence>
<name>A0AAX3MY68_9BACL</name>
<dbReference type="InterPro" id="IPR036779">
    <property type="entry name" value="LysM_dom_sf"/>
</dbReference>
<dbReference type="InterPro" id="IPR048862">
    <property type="entry name" value="SPOCS_spoVID_N"/>
</dbReference>
<evidence type="ECO:0000313" key="4">
    <source>
        <dbReference type="Proteomes" id="UP001220962"/>
    </source>
</evidence>
<feature type="region of interest" description="Disordered" evidence="1">
    <location>
        <begin position="225"/>
        <end position="385"/>
    </location>
</feature>
<proteinExistence type="predicted"/>
<dbReference type="Proteomes" id="UP001220962">
    <property type="component" value="Chromosome"/>
</dbReference>
<dbReference type="RefSeq" id="WP_274359007.1">
    <property type="nucleotide sequence ID" value="NZ_CP118101.1"/>
</dbReference>
<dbReference type="EMBL" id="CP118101">
    <property type="protein sequence ID" value="WDH81819.1"/>
    <property type="molecule type" value="Genomic_DNA"/>
</dbReference>
<sequence length="485" mass="53367">MLNPPYGLRFDIYERVHLPEDVPAISELDEIELYPRIQVVSEQEHAALRGHLLLSGIYQGENNQQEELSHEIPVEITIPLSRVASIEDIAVEIENFDVDLLSTRSLNITGVLSLRGIEGIGPAEETSDWNPEEFTVVHSNSGEEEATSNPLYSGYNPYNRDPSIADSEQQEAILSNSESPAELQYDTEASLYSPSRPFLHTPYETPVSEPAAEGNAAWSLPYEAESVGDSANREEAQAQAPYSADAFGSTEEQYEQNEAESDRGQDDPSNQYGAFTSGNQEPEAYSAPEVWSFEPAVVSGSERDSGAPAASNAADANSDSAVIEETAGLGDSGDELETDSSPREPEAQEVLLEADVPQPDPSEEKPELKVAFGTKKSGEASAQGSYGITSLLQKNRTAEEVLQLEEELPIEQREEEPAEEVQWKSLFLGSGAEQTPFKKVRLCIVQREETLETIADRYQLSTRELQLYNRLSEQSVEEGQVLYIP</sequence>
<protein>
    <submittedName>
        <fullName evidence="3">LysM peptidoglycan-binding domain-containing protein</fullName>
    </submittedName>
</protein>
<feature type="compositionally biased region" description="Low complexity" evidence="1">
    <location>
        <begin position="306"/>
        <end position="321"/>
    </location>
</feature>
<dbReference type="Pfam" id="PF01476">
    <property type="entry name" value="LysM"/>
    <property type="match status" value="1"/>
</dbReference>
<dbReference type="SMART" id="SM00257">
    <property type="entry name" value="LysM"/>
    <property type="match status" value="1"/>
</dbReference>
<gene>
    <name evidence="3" type="ORF">PUW23_20315</name>
</gene>
<dbReference type="Gene3D" id="3.10.350.10">
    <property type="entry name" value="LysM domain"/>
    <property type="match status" value="1"/>
</dbReference>
<dbReference type="SUPFAM" id="SSF54106">
    <property type="entry name" value="LysM domain"/>
    <property type="match status" value="1"/>
</dbReference>
<dbReference type="PROSITE" id="PS51782">
    <property type="entry name" value="LYSM"/>
    <property type="match status" value="1"/>
</dbReference>
<evidence type="ECO:0000259" key="2">
    <source>
        <dbReference type="PROSITE" id="PS51782"/>
    </source>
</evidence>
<dbReference type="CDD" id="cd00118">
    <property type="entry name" value="LysM"/>
    <property type="match status" value="1"/>
</dbReference>
<accession>A0AAX3MY68</accession>
<dbReference type="InterPro" id="IPR018392">
    <property type="entry name" value="LysM"/>
</dbReference>
<dbReference type="Pfam" id="PF20918">
    <property type="entry name" value="SPOCS_spoVID-N"/>
    <property type="match status" value="1"/>
</dbReference>
<dbReference type="AlphaFoldDB" id="A0AAX3MY68"/>
<feature type="region of interest" description="Disordered" evidence="1">
    <location>
        <begin position="138"/>
        <end position="182"/>
    </location>
</feature>
<feature type="compositionally biased region" description="Polar residues" evidence="1">
    <location>
        <begin position="267"/>
        <end position="280"/>
    </location>
</feature>
<reference evidence="3" key="1">
    <citation type="submission" date="2023-02" db="EMBL/GenBank/DDBJ databases">
        <title>Pathogen: clinical or host-associated sample.</title>
        <authorList>
            <person name="Hergert J."/>
            <person name="Casey R."/>
            <person name="Wagner J."/>
            <person name="Young E.L."/>
            <person name="Oakeson K.F."/>
        </authorList>
    </citation>
    <scope>NUCLEOTIDE SEQUENCE</scope>
    <source>
        <strain evidence="3">2022CK-00830</strain>
    </source>
</reference>
<evidence type="ECO:0000256" key="1">
    <source>
        <dbReference type="SAM" id="MobiDB-lite"/>
    </source>
</evidence>
<feature type="domain" description="LysM" evidence="2">
    <location>
        <begin position="441"/>
        <end position="484"/>
    </location>
</feature>
<organism evidence="3 4">
    <name type="scientific">Paenibacillus urinalis</name>
    <dbReference type="NCBI Taxonomy" id="521520"/>
    <lineage>
        <taxon>Bacteria</taxon>
        <taxon>Bacillati</taxon>
        <taxon>Bacillota</taxon>
        <taxon>Bacilli</taxon>
        <taxon>Bacillales</taxon>
        <taxon>Paenibacillaceae</taxon>
        <taxon>Paenibacillus</taxon>
    </lineage>
</organism>
<feature type="compositionally biased region" description="Polar residues" evidence="1">
    <location>
        <begin position="166"/>
        <end position="179"/>
    </location>
</feature>